<keyword evidence="3" id="KW-1185">Reference proteome</keyword>
<feature type="region of interest" description="Disordered" evidence="1">
    <location>
        <begin position="30"/>
        <end position="61"/>
    </location>
</feature>
<organism evidence="2 3">
    <name type="scientific">Dreissena polymorpha</name>
    <name type="common">Zebra mussel</name>
    <name type="synonym">Mytilus polymorpha</name>
    <dbReference type="NCBI Taxonomy" id="45954"/>
    <lineage>
        <taxon>Eukaryota</taxon>
        <taxon>Metazoa</taxon>
        <taxon>Spiralia</taxon>
        <taxon>Lophotrochozoa</taxon>
        <taxon>Mollusca</taxon>
        <taxon>Bivalvia</taxon>
        <taxon>Autobranchia</taxon>
        <taxon>Heteroconchia</taxon>
        <taxon>Euheterodonta</taxon>
        <taxon>Imparidentia</taxon>
        <taxon>Neoheterodontei</taxon>
        <taxon>Myida</taxon>
        <taxon>Dreissenoidea</taxon>
        <taxon>Dreissenidae</taxon>
        <taxon>Dreissena</taxon>
    </lineage>
</organism>
<sequence length="103" mass="12118">MELRKAWYRLCQRPDPVYIQQRQYLVNANWQRRQKNSRHSLNSRSHASENHPSSSDGSTDTAGCLCKWTLNKNGKLTRTFVNASSLKRNKWQNVLKNNNESRL</sequence>
<dbReference type="AlphaFoldDB" id="A0A9D4CCD1"/>
<gene>
    <name evidence="2" type="ORF">DPMN_063777</name>
</gene>
<evidence type="ECO:0000313" key="2">
    <source>
        <dbReference type="EMBL" id="KAH3720868.1"/>
    </source>
</evidence>
<name>A0A9D4CCD1_DREPO</name>
<evidence type="ECO:0000256" key="1">
    <source>
        <dbReference type="SAM" id="MobiDB-lite"/>
    </source>
</evidence>
<protein>
    <submittedName>
        <fullName evidence="2">Uncharacterized protein</fullName>
    </submittedName>
</protein>
<comment type="caution">
    <text evidence="2">The sequence shown here is derived from an EMBL/GenBank/DDBJ whole genome shotgun (WGS) entry which is preliminary data.</text>
</comment>
<feature type="compositionally biased region" description="Polar residues" evidence="1">
    <location>
        <begin position="39"/>
        <end position="61"/>
    </location>
</feature>
<proteinExistence type="predicted"/>
<reference evidence="2" key="2">
    <citation type="submission" date="2020-11" db="EMBL/GenBank/DDBJ databases">
        <authorList>
            <person name="McCartney M.A."/>
            <person name="Auch B."/>
            <person name="Kono T."/>
            <person name="Mallez S."/>
            <person name="Becker A."/>
            <person name="Gohl D.M."/>
            <person name="Silverstein K.A.T."/>
            <person name="Koren S."/>
            <person name="Bechman K.B."/>
            <person name="Herman A."/>
            <person name="Abrahante J.E."/>
            <person name="Garbe J."/>
        </authorList>
    </citation>
    <scope>NUCLEOTIDE SEQUENCE</scope>
    <source>
        <strain evidence="2">Duluth1</strain>
        <tissue evidence="2">Whole animal</tissue>
    </source>
</reference>
<dbReference type="Proteomes" id="UP000828390">
    <property type="component" value="Unassembled WGS sequence"/>
</dbReference>
<evidence type="ECO:0000313" key="3">
    <source>
        <dbReference type="Proteomes" id="UP000828390"/>
    </source>
</evidence>
<dbReference type="EMBL" id="JAIWYP010000013">
    <property type="protein sequence ID" value="KAH3720868.1"/>
    <property type="molecule type" value="Genomic_DNA"/>
</dbReference>
<accession>A0A9D4CCD1</accession>
<reference evidence="2" key="1">
    <citation type="journal article" date="2019" name="bioRxiv">
        <title>The Genome of the Zebra Mussel, Dreissena polymorpha: A Resource for Invasive Species Research.</title>
        <authorList>
            <person name="McCartney M.A."/>
            <person name="Auch B."/>
            <person name="Kono T."/>
            <person name="Mallez S."/>
            <person name="Zhang Y."/>
            <person name="Obille A."/>
            <person name="Becker A."/>
            <person name="Abrahante J.E."/>
            <person name="Garbe J."/>
            <person name="Badalamenti J.P."/>
            <person name="Herman A."/>
            <person name="Mangelson H."/>
            <person name="Liachko I."/>
            <person name="Sullivan S."/>
            <person name="Sone E.D."/>
            <person name="Koren S."/>
            <person name="Silverstein K.A.T."/>
            <person name="Beckman K.B."/>
            <person name="Gohl D.M."/>
        </authorList>
    </citation>
    <scope>NUCLEOTIDE SEQUENCE</scope>
    <source>
        <strain evidence="2">Duluth1</strain>
        <tissue evidence="2">Whole animal</tissue>
    </source>
</reference>